<evidence type="ECO:0000259" key="8">
    <source>
        <dbReference type="Pfam" id="PF02687"/>
    </source>
</evidence>
<dbReference type="PANTHER" id="PTHR30489:SF0">
    <property type="entry name" value="LIPOPROTEIN-RELEASING SYSTEM TRANSMEMBRANE PROTEIN LOLE"/>
    <property type="match status" value="1"/>
</dbReference>
<evidence type="ECO:0000313" key="10">
    <source>
        <dbReference type="Proteomes" id="UP000319502"/>
    </source>
</evidence>
<dbReference type="InterPro" id="IPR051447">
    <property type="entry name" value="Lipoprotein-release_system"/>
</dbReference>
<reference evidence="9 10" key="1">
    <citation type="submission" date="2019-07" db="EMBL/GenBank/DDBJ databases">
        <title>The pathways for chlorine oxyanion respiration interact through the shared metabolite chlorate.</title>
        <authorList>
            <person name="Barnum T.P."/>
            <person name="Cheng Y."/>
            <person name="Hill K.A."/>
            <person name="Lucas L.N."/>
            <person name="Carlson H.K."/>
            <person name="Coates J.D."/>
        </authorList>
    </citation>
    <scope>NUCLEOTIDE SEQUENCE [LARGE SCALE GENOMIC DNA]</scope>
    <source>
        <strain evidence="9 10">SFB-3</strain>
    </source>
</reference>
<feature type="transmembrane region" description="Helical" evidence="7">
    <location>
        <begin position="28"/>
        <end position="52"/>
    </location>
</feature>
<keyword evidence="4 7" id="KW-0812">Transmembrane</keyword>
<keyword evidence="3" id="KW-1003">Cell membrane</keyword>
<comment type="similarity">
    <text evidence="2">Belongs to the ABC-4 integral membrane protein family. LolC/E subfamily.</text>
</comment>
<dbReference type="GO" id="GO:0044874">
    <property type="term" value="P:lipoprotein localization to outer membrane"/>
    <property type="evidence" value="ECO:0007669"/>
    <property type="project" value="TreeGrafter"/>
</dbReference>
<evidence type="ECO:0000256" key="5">
    <source>
        <dbReference type="ARBA" id="ARBA00022989"/>
    </source>
</evidence>
<evidence type="ECO:0000256" key="1">
    <source>
        <dbReference type="ARBA" id="ARBA00004651"/>
    </source>
</evidence>
<dbReference type="OrthoDB" id="9770036at2"/>
<dbReference type="AlphaFoldDB" id="A0A557QT21"/>
<evidence type="ECO:0000256" key="3">
    <source>
        <dbReference type="ARBA" id="ARBA00022475"/>
    </source>
</evidence>
<feature type="transmembrane region" description="Helical" evidence="7">
    <location>
        <begin position="280"/>
        <end position="302"/>
    </location>
</feature>
<evidence type="ECO:0000256" key="7">
    <source>
        <dbReference type="SAM" id="Phobius"/>
    </source>
</evidence>
<dbReference type="Proteomes" id="UP000319502">
    <property type="component" value="Unassembled WGS sequence"/>
</dbReference>
<comment type="subcellular location">
    <subcellularLocation>
        <location evidence="1">Cell membrane</location>
        <topology evidence="1">Multi-pass membrane protein</topology>
    </subcellularLocation>
</comment>
<dbReference type="InterPro" id="IPR003838">
    <property type="entry name" value="ABC3_permease_C"/>
</dbReference>
<evidence type="ECO:0000256" key="4">
    <source>
        <dbReference type="ARBA" id="ARBA00022692"/>
    </source>
</evidence>
<proteinExistence type="inferred from homology"/>
<evidence type="ECO:0000256" key="2">
    <source>
        <dbReference type="ARBA" id="ARBA00005236"/>
    </source>
</evidence>
<accession>A0A557QT21</accession>
<dbReference type="PANTHER" id="PTHR30489">
    <property type="entry name" value="LIPOPROTEIN-RELEASING SYSTEM TRANSMEMBRANE PROTEIN LOLE"/>
    <property type="match status" value="1"/>
</dbReference>
<dbReference type="Pfam" id="PF02687">
    <property type="entry name" value="FtsX"/>
    <property type="match status" value="1"/>
</dbReference>
<feature type="transmembrane region" description="Helical" evidence="7">
    <location>
        <begin position="330"/>
        <end position="352"/>
    </location>
</feature>
<protein>
    <submittedName>
        <fullName evidence="9">ABC transporter permease</fullName>
    </submittedName>
</protein>
<dbReference type="RefSeq" id="WP_144309751.1">
    <property type="nucleotide sequence ID" value="NZ_VMNK01000009.1"/>
</dbReference>
<dbReference type="GO" id="GO:0098797">
    <property type="term" value="C:plasma membrane protein complex"/>
    <property type="evidence" value="ECO:0007669"/>
    <property type="project" value="TreeGrafter"/>
</dbReference>
<evidence type="ECO:0000313" key="9">
    <source>
        <dbReference type="EMBL" id="TVO56073.1"/>
    </source>
</evidence>
<keyword evidence="6 7" id="KW-0472">Membrane</keyword>
<organism evidence="9 10">
    <name type="scientific">Denitromonas halophila</name>
    <dbReference type="NCBI Taxonomy" id="1629404"/>
    <lineage>
        <taxon>Bacteria</taxon>
        <taxon>Pseudomonadati</taxon>
        <taxon>Pseudomonadota</taxon>
        <taxon>Betaproteobacteria</taxon>
        <taxon>Rhodocyclales</taxon>
        <taxon>Zoogloeaceae</taxon>
        <taxon>Denitromonas</taxon>
    </lineage>
</organism>
<evidence type="ECO:0000256" key="6">
    <source>
        <dbReference type="ARBA" id="ARBA00023136"/>
    </source>
</evidence>
<keyword evidence="10" id="KW-1185">Reference proteome</keyword>
<dbReference type="EMBL" id="VMNK01000009">
    <property type="protein sequence ID" value="TVO56073.1"/>
    <property type="molecule type" value="Genomic_DNA"/>
</dbReference>
<name>A0A557QT21_9RHOO</name>
<feature type="transmembrane region" description="Helical" evidence="7">
    <location>
        <begin position="372"/>
        <end position="396"/>
    </location>
</feature>
<feature type="domain" description="ABC3 transporter permease C-terminal" evidence="8">
    <location>
        <begin position="283"/>
        <end position="404"/>
    </location>
</feature>
<gene>
    <name evidence="9" type="ORF">FHP91_11560</name>
</gene>
<keyword evidence="5 7" id="KW-1133">Transmembrane helix</keyword>
<sequence length="414" mass="43992">MWRNALQRLKQDITLAARNLLRHRRRSLFALGTVGGGVVAFLLAGGFIQWIFIDMRESTIHSQLGHIQLVRPGFLSGGQSDPYRYLIDEAPINTAQTAETQAIKTLAPRLTFGGLLSKGDATVSFIGEGIAPDLEAPISRAITVLRGKDLTENPENSVLLGEGLAASIGAEPGDMIVLLGTTAGGGVNAVECQVAGIFATITKAYDDVVLRAPISIARSLMRVNGSTSWVILLDDTAQTDTTVQQLRASLDPTAFDVVPWSDLADFYNKTVELFTRQVGVVRLLIALIVVLSISNTLTMSVLERTSEIGTAMAIGVKRQGILQQFISEGLLIGVVGGVGGIVVGLLLGQIISSIGIPMPPPPGMAHGFTGQIAITPALAFDALVLAITTTLLASVFPAWKASRMIIVDALRHQR</sequence>
<comment type="caution">
    <text evidence="9">The sequence shown here is derived from an EMBL/GenBank/DDBJ whole genome shotgun (WGS) entry which is preliminary data.</text>
</comment>